<evidence type="ECO:0000313" key="3">
    <source>
        <dbReference type="EMBL" id="VDN14483.1"/>
    </source>
</evidence>
<dbReference type="AlphaFoldDB" id="A0A3P7LU25"/>
<accession>A0A3P7LU25</accession>
<evidence type="ECO:0000259" key="2">
    <source>
        <dbReference type="Pfam" id="PF01593"/>
    </source>
</evidence>
<organism evidence="3 4">
    <name type="scientific">Dibothriocephalus latus</name>
    <name type="common">Fish tapeworm</name>
    <name type="synonym">Diphyllobothrium latum</name>
    <dbReference type="NCBI Taxonomy" id="60516"/>
    <lineage>
        <taxon>Eukaryota</taxon>
        <taxon>Metazoa</taxon>
        <taxon>Spiralia</taxon>
        <taxon>Lophotrochozoa</taxon>
        <taxon>Platyhelminthes</taxon>
        <taxon>Cestoda</taxon>
        <taxon>Eucestoda</taxon>
        <taxon>Diphyllobothriidea</taxon>
        <taxon>Diphyllobothriidae</taxon>
        <taxon>Dibothriocephalus</taxon>
    </lineage>
</organism>
<dbReference type="Gene3D" id="3.90.660.10">
    <property type="match status" value="1"/>
</dbReference>
<sequence>MDTENELSNHLKDLELETNGNVPKERPSEPVNSVDVLIIGAGMAGLAAAQRLKELHINDFHILEGRHRIGGRIATTTFQDVEVCEGPVYIHGHANNIVAKLAKQLGIAVHPPNPSDTWSRPFTARTSSSGENIADQVTGSIEKHRAAMQKLVETPIPPTDASAATVMAACGWDPISPVDCVYDFAVNDLFNGLPAREASTYAEQACSIFEEDCSEYFFAEGDGYLRIVRHLGSTAGLEDTPSKFSLSTIVDKIVWENTNPDH</sequence>
<gene>
    <name evidence="3" type="ORF">DILT_LOCUS10314</name>
</gene>
<feature type="non-terminal residue" evidence="3">
    <location>
        <position position="262"/>
    </location>
</feature>
<evidence type="ECO:0000256" key="1">
    <source>
        <dbReference type="SAM" id="MobiDB-lite"/>
    </source>
</evidence>
<dbReference type="Pfam" id="PF01593">
    <property type="entry name" value="Amino_oxidase"/>
    <property type="match status" value="1"/>
</dbReference>
<dbReference type="InterPro" id="IPR002937">
    <property type="entry name" value="Amino_oxidase"/>
</dbReference>
<dbReference type="InterPro" id="IPR050281">
    <property type="entry name" value="Flavin_monoamine_oxidase"/>
</dbReference>
<dbReference type="Gene3D" id="3.50.50.60">
    <property type="entry name" value="FAD/NAD(P)-binding domain"/>
    <property type="match status" value="1"/>
</dbReference>
<dbReference type="InterPro" id="IPR036188">
    <property type="entry name" value="FAD/NAD-bd_sf"/>
</dbReference>
<proteinExistence type="predicted"/>
<reference evidence="3 4" key="1">
    <citation type="submission" date="2018-11" db="EMBL/GenBank/DDBJ databases">
        <authorList>
            <consortium name="Pathogen Informatics"/>
        </authorList>
    </citation>
    <scope>NUCLEOTIDE SEQUENCE [LARGE SCALE GENOMIC DNA]</scope>
</reference>
<dbReference type="GO" id="GO:0016491">
    <property type="term" value="F:oxidoreductase activity"/>
    <property type="evidence" value="ECO:0007669"/>
    <property type="project" value="InterPro"/>
</dbReference>
<evidence type="ECO:0000313" key="4">
    <source>
        <dbReference type="Proteomes" id="UP000281553"/>
    </source>
</evidence>
<dbReference type="PANTHER" id="PTHR10742">
    <property type="entry name" value="FLAVIN MONOAMINE OXIDASE"/>
    <property type="match status" value="1"/>
</dbReference>
<keyword evidence="4" id="KW-1185">Reference proteome</keyword>
<dbReference type="EMBL" id="UYRU01059407">
    <property type="protein sequence ID" value="VDN14483.1"/>
    <property type="molecule type" value="Genomic_DNA"/>
</dbReference>
<protein>
    <recommendedName>
        <fullName evidence="2">Amine oxidase domain-containing protein</fullName>
    </recommendedName>
</protein>
<dbReference type="GO" id="GO:0006598">
    <property type="term" value="P:polyamine catabolic process"/>
    <property type="evidence" value="ECO:0007669"/>
    <property type="project" value="TreeGrafter"/>
</dbReference>
<dbReference type="Proteomes" id="UP000281553">
    <property type="component" value="Unassembled WGS sequence"/>
</dbReference>
<feature type="domain" description="Amine oxidase" evidence="2">
    <location>
        <begin position="43"/>
        <end position="257"/>
    </location>
</feature>
<dbReference type="SUPFAM" id="SSF51905">
    <property type="entry name" value="FAD/NAD(P)-binding domain"/>
    <property type="match status" value="1"/>
</dbReference>
<name>A0A3P7LU25_DIBLA</name>
<dbReference type="PANTHER" id="PTHR10742:SF313">
    <property type="entry name" value="AMINE OXIDASE"/>
    <property type="match status" value="1"/>
</dbReference>
<dbReference type="OrthoDB" id="5046242at2759"/>
<feature type="region of interest" description="Disordered" evidence="1">
    <location>
        <begin position="1"/>
        <end position="29"/>
    </location>
</feature>